<keyword evidence="2" id="KW-0808">Transferase</keyword>
<dbReference type="EC" id="2.1.1.222" evidence="2"/>
<dbReference type="EC" id="2.1.1.64" evidence="2"/>
<dbReference type="CDD" id="cd02440">
    <property type="entry name" value="AdoMet_MTases"/>
    <property type="match status" value="1"/>
</dbReference>
<comment type="caution">
    <text evidence="2">The sequence shown here is derived from an EMBL/GenBank/DDBJ whole genome shotgun (WGS) entry which is preliminary data.</text>
</comment>
<dbReference type="GO" id="GO:0061542">
    <property type="term" value="F:3-demethylubiquinol 3-O-methyltransferase activity"/>
    <property type="evidence" value="ECO:0007669"/>
    <property type="project" value="UniProtKB-EC"/>
</dbReference>
<dbReference type="InterPro" id="IPR029063">
    <property type="entry name" value="SAM-dependent_MTases_sf"/>
</dbReference>
<proteinExistence type="predicted"/>
<evidence type="ECO:0000259" key="1">
    <source>
        <dbReference type="Pfam" id="PF08241"/>
    </source>
</evidence>
<reference evidence="3" key="1">
    <citation type="journal article" date="2019" name="Int. J. Syst. Evol. Microbiol.">
        <title>The Global Catalogue of Microorganisms (GCM) 10K type strain sequencing project: providing services to taxonomists for standard genome sequencing and annotation.</title>
        <authorList>
            <consortium name="The Broad Institute Genomics Platform"/>
            <consortium name="The Broad Institute Genome Sequencing Center for Infectious Disease"/>
            <person name="Wu L."/>
            <person name="Ma J."/>
        </authorList>
    </citation>
    <scope>NUCLEOTIDE SEQUENCE [LARGE SCALE GENOMIC DNA]</scope>
    <source>
        <strain evidence="3">KCTC 13128</strain>
    </source>
</reference>
<organism evidence="2 3">
    <name type="scientific">Virgibacillus xinjiangensis</name>
    <dbReference type="NCBI Taxonomy" id="393090"/>
    <lineage>
        <taxon>Bacteria</taxon>
        <taxon>Bacillati</taxon>
        <taxon>Bacillota</taxon>
        <taxon>Bacilli</taxon>
        <taxon>Bacillales</taxon>
        <taxon>Bacillaceae</taxon>
        <taxon>Virgibacillus</taxon>
    </lineage>
</organism>
<dbReference type="Proteomes" id="UP001595279">
    <property type="component" value="Unassembled WGS sequence"/>
</dbReference>
<keyword evidence="2" id="KW-0489">Methyltransferase</keyword>
<dbReference type="GO" id="GO:0032259">
    <property type="term" value="P:methylation"/>
    <property type="evidence" value="ECO:0007669"/>
    <property type="project" value="UniProtKB-KW"/>
</dbReference>
<keyword evidence="3" id="KW-1185">Reference proteome</keyword>
<dbReference type="SUPFAM" id="SSF53335">
    <property type="entry name" value="S-adenosyl-L-methionine-dependent methyltransferases"/>
    <property type="match status" value="1"/>
</dbReference>
<sequence>MDDFNWKEKAESAWNDRSSFWQARSRKMWEDGSRKDIIPFIEKHWIKGSNVLDIGCGDGYGSRKLYRSGFAVSGLDISGEMVAAAERNNGGLINFQKGDANSLPYLDSSYDAIMAINVLEWTESPLAALREMRRVLRDGGKVCAGILGPTAAPRTNSYSRLRGEKVICNTMMPWEFQKLVEEEGMNYIDGFGVYKQELDQQHVHMLPLELKQALTFMWVFMLEKER</sequence>
<protein>
    <submittedName>
        <fullName evidence="2">Class I SAM-dependent methyltransferase</fullName>
        <ecNumber evidence="2">2.1.1.222</ecNumber>
        <ecNumber evidence="2">2.1.1.64</ecNumber>
    </submittedName>
</protein>
<feature type="domain" description="Methyltransferase type 11" evidence="1">
    <location>
        <begin position="52"/>
        <end position="143"/>
    </location>
</feature>
<dbReference type="GO" id="GO:0102208">
    <property type="term" value="F:2-polyprenyl-6-hydroxyphenol methylase activity"/>
    <property type="evidence" value="ECO:0007669"/>
    <property type="project" value="UniProtKB-EC"/>
</dbReference>
<dbReference type="RefSeq" id="WP_390268571.1">
    <property type="nucleotide sequence ID" value="NZ_JBHRSA010000009.1"/>
</dbReference>
<accession>A0ABV7CSI5</accession>
<dbReference type="PANTHER" id="PTHR43591">
    <property type="entry name" value="METHYLTRANSFERASE"/>
    <property type="match status" value="1"/>
</dbReference>
<evidence type="ECO:0000313" key="3">
    <source>
        <dbReference type="Proteomes" id="UP001595279"/>
    </source>
</evidence>
<gene>
    <name evidence="2" type="ORF">ACFOGI_03665</name>
</gene>
<dbReference type="PANTHER" id="PTHR43591:SF24">
    <property type="entry name" value="2-METHOXY-6-POLYPRENYL-1,4-BENZOQUINOL METHYLASE, MITOCHONDRIAL"/>
    <property type="match status" value="1"/>
</dbReference>
<evidence type="ECO:0000313" key="2">
    <source>
        <dbReference type="EMBL" id="MFC3039335.1"/>
    </source>
</evidence>
<name>A0ABV7CSI5_9BACI</name>
<dbReference type="EMBL" id="JBHRSA010000009">
    <property type="protein sequence ID" value="MFC3039335.1"/>
    <property type="molecule type" value="Genomic_DNA"/>
</dbReference>
<dbReference type="Pfam" id="PF08241">
    <property type="entry name" value="Methyltransf_11"/>
    <property type="match status" value="1"/>
</dbReference>
<dbReference type="InterPro" id="IPR013216">
    <property type="entry name" value="Methyltransf_11"/>
</dbReference>
<dbReference type="Gene3D" id="3.40.50.150">
    <property type="entry name" value="Vaccinia Virus protein VP39"/>
    <property type="match status" value="1"/>
</dbReference>